<evidence type="ECO:0000259" key="9">
    <source>
        <dbReference type="PROSITE" id="PS50893"/>
    </source>
</evidence>
<evidence type="ECO:0000256" key="2">
    <source>
        <dbReference type="ARBA" id="ARBA00005417"/>
    </source>
</evidence>
<feature type="domain" description="ABC transporter" evidence="9">
    <location>
        <begin position="241"/>
        <end position="463"/>
    </location>
</feature>
<keyword evidence="6" id="KW-0067">ATP-binding</keyword>
<dbReference type="RefSeq" id="WP_112223250.1">
    <property type="nucleotide sequence ID" value="NZ_CP196859.1"/>
</dbReference>
<keyword evidence="11" id="KW-1185">Reference proteome</keyword>
<dbReference type="InterPro" id="IPR015856">
    <property type="entry name" value="ABC_transpr_CbiO/EcfA_su"/>
</dbReference>
<evidence type="ECO:0000256" key="1">
    <source>
        <dbReference type="ARBA" id="ARBA00004202"/>
    </source>
</evidence>
<keyword evidence="3" id="KW-0813">Transport</keyword>
<evidence type="ECO:0000256" key="8">
    <source>
        <dbReference type="ARBA" id="ARBA00023136"/>
    </source>
</evidence>
<keyword evidence="7" id="KW-1278">Translocase</keyword>
<dbReference type="GO" id="GO:0043190">
    <property type="term" value="C:ATP-binding cassette (ABC) transporter complex"/>
    <property type="evidence" value="ECO:0007669"/>
    <property type="project" value="TreeGrafter"/>
</dbReference>
<dbReference type="SMART" id="SM00382">
    <property type="entry name" value="AAA"/>
    <property type="match status" value="2"/>
</dbReference>
<evidence type="ECO:0000313" key="11">
    <source>
        <dbReference type="Proteomes" id="UP000251002"/>
    </source>
</evidence>
<dbReference type="PANTHER" id="PTHR43553">
    <property type="entry name" value="HEAVY METAL TRANSPORTER"/>
    <property type="match status" value="1"/>
</dbReference>
<protein>
    <submittedName>
        <fullName evidence="10">ABC transporter</fullName>
    </submittedName>
</protein>
<gene>
    <name evidence="10" type="ORF">DP120_05105</name>
</gene>
<comment type="caution">
    <text evidence="10">The sequence shown here is derived from an EMBL/GenBank/DDBJ whole genome shotgun (WGS) entry which is preliminary data.</text>
</comment>
<evidence type="ECO:0000256" key="6">
    <source>
        <dbReference type="ARBA" id="ARBA00022840"/>
    </source>
</evidence>
<dbReference type="InterPro" id="IPR027417">
    <property type="entry name" value="P-loop_NTPase"/>
</dbReference>
<dbReference type="GO" id="GO:0016887">
    <property type="term" value="F:ATP hydrolysis activity"/>
    <property type="evidence" value="ECO:0007669"/>
    <property type="project" value="InterPro"/>
</dbReference>
<dbReference type="GO" id="GO:0005524">
    <property type="term" value="F:ATP binding"/>
    <property type="evidence" value="ECO:0007669"/>
    <property type="project" value="UniProtKB-KW"/>
</dbReference>
<evidence type="ECO:0000256" key="3">
    <source>
        <dbReference type="ARBA" id="ARBA00022448"/>
    </source>
</evidence>
<evidence type="ECO:0000313" key="10">
    <source>
        <dbReference type="EMBL" id="RAZ79682.1"/>
    </source>
</evidence>
<keyword evidence="8" id="KW-0472">Membrane</keyword>
<dbReference type="Proteomes" id="UP000251002">
    <property type="component" value="Unassembled WGS sequence"/>
</dbReference>
<dbReference type="InterPro" id="IPR003439">
    <property type="entry name" value="ABC_transporter-like_ATP-bd"/>
</dbReference>
<dbReference type="Gene3D" id="3.40.50.300">
    <property type="entry name" value="P-loop containing nucleotide triphosphate hydrolases"/>
    <property type="match status" value="2"/>
</dbReference>
<comment type="similarity">
    <text evidence="2">Belongs to the ABC transporter superfamily.</text>
</comment>
<dbReference type="InterPro" id="IPR003593">
    <property type="entry name" value="AAA+_ATPase"/>
</dbReference>
<dbReference type="SUPFAM" id="SSF52540">
    <property type="entry name" value="P-loop containing nucleoside triphosphate hydrolases"/>
    <property type="match status" value="2"/>
</dbReference>
<evidence type="ECO:0000256" key="4">
    <source>
        <dbReference type="ARBA" id="ARBA00022475"/>
    </source>
</evidence>
<proteinExistence type="inferred from homology"/>
<dbReference type="AlphaFoldDB" id="A0A365L2R6"/>
<dbReference type="CDD" id="cd03225">
    <property type="entry name" value="ABC_cobalt_CbiO_domain1"/>
    <property type="match status" value="2"/>
</dbReference>
<dbReference type="PROSITE" id="PS50893">
    <property type="entry name" value="ABC_TRANSPORTER_2"/>
    <property type="match status" value="2"/>
</dbReference>
<evidence type="ECO:0000256" key="5">
    <source>
        <dbReference type="ARBA" id="ARBA00022741"/>
    </source>
</evidence>
<keyword evidence="5" id="KW-0547">Nucleotide-binding</keyword>
<dbReference type="GO" id="GO:0042626">
    <property type="term" value="F:ATPase-coupled transmembrane transporter activity"/>
    <property type="evidence" value="ECO:0007669"/>
    <property type="project" value="TreeGrafter"/>
</dbReference>
<feature type="domain" description="ABC transporter" evidence="9">
    <location>
        <begin position="6"/>
        <end position="247"/>
    </location>
</feature>
<sequence length="476" mass="52785">MPDTIFEMNNVSFRFPDDQSPTLSSISFTIERGERVAISGPSGSGKSTLLYLLNRLYPANCDGIVDGEIHSFGKPADSYAPGEINHRVATVFQDPDSQFCMPTVEEELAFTLENLNTPASEMAERIRHVLDITGLSHLRHVSIQTLSGGMKQRVATSCALVMNPEVLLLDEPISHLDPYTGKEFVLWLDQLQRTFNLTVIAVEHRLDYWGTFFEREIKITSDGRISEDATFEPHEILRYPLRLHSILDETALSATGLSVKMKGNTLLQPVSFHAQKGECIVIAGPNGSGKSTLVKAICGTYKKEAVKFASDPCGYVPQSPEFLFLTSTVLDEMAFGGMSSKLELDDLMKSLRLTEIKEQNPFSVSHGQKRRVAIGAMLADKRNILFLDEPTSGQDEGALLKLFRLIDSRLDQGDTVFIVTHDMEFAAAVADSIVLLKDGRMTGKFLADRVWQDPELLAAHNLLPPKGMMRRAESFA</sequence>
<dbReference type="EMBL" id="QLZR01000002">
    <property type="protein sequence ID" value="RAZ79682.1"/>
    <property type="molecule type" value="Genomic_DNA"/>
</dbReference>
<keyword evidence="4" id="KW-1003">Cell membrane</keyword>
<dbReference type="InterPro" id="IPR050095">
    <property type="entry name" value="ECF_ABC_transporter_ATP-bd"/>
</dbReference>
<organism evidence="10 11">
    <name type="scientific">Planococcus halotolerans</name>
    <dbReference type="NCBI Taxonomy" id="2233542"/>
    <lineage>
        <taxon>Bacteria</taxon>
        <taxon>Bacillati</taxon>
        <taxon>Bacillota</taxon>
        <taxon>Bacilli</taxon>
        <taxon>Bacillales</taxon>
        <taxon>Caryophanaceae</taxon>
        <taxon>Planococcus</taxon>
    </lineage>
</organism>
<accession>A0A365L2R6</accession>
<comment type="subcellular location">
    <subcellularLocation>
        <location evidence="1">Cell membrane</location>
        <topology evidence="1">Peripheral membrane protein</topology>
    </subcellularLocation>
</comment>
<dbReference type="PROSITE" id="PS00211">
    <property type="entry name" value="ABC_TRANSPORTER_1"/>
    <property type="match status" value="1"/>
</dbReference>
<dbReference type="Pfam" id="PF00005">
    <property type="entry name" value="ABC_tran"/>
    <property type="match status" value="2"/>
</dbReference>
<evidence type="ECO:0000256" key="7">
    <source>
        <dbReference type="ARBA" id="ARBA00022967"/>
    </source>
</evidence>
<dbReference type="InterPro" id="IPR017871">
    <property type="entry name" value="ABC_transporter-like_CS"/>
</dbReference>
<reference evidence="10 11" key="1">
    <citation type="submission" date="2018-06" db="EMBL/GenBank/DDBJ databases">
        <title>The draft genome sequences of strains SCU63 and S1.</title>
        <authorList>
            <person name="Gan L."/>
        </authorList>
    </citation>
    <scope>NUCLEOTIDE SEQUENCE [LARGE SCALE GENOMIC DNA]</scope>
    <source>
        <strain evidence="10 11">SCU63</strain>
    </source>
</reference>
<name>A0A365L2R6_9BACL</name>